<accession>A0A316FWM3</accession>
<evidence type="ECO:0000256" key="5">
    <source>
        <dbReference type="ARBA" id="ARBA00022692"/>
    </source>
</evidence>
<dbReference type="Proteomes" id="UP000245790">
    <property type="component" value="Unassembled WGS sequence"/>
</dbReference>
<dbReference type="SUPFAM" id="SSF103481">
    <property type="entry name" value="Multidrug resistance efflux transporter EmrE"/>
    <property type="match status" value="2"/>
</dbReference>
<dbReference type="PANTHER" id="PTHR22911">
    <property type="entry name" value="ACYL-MALONYL CONDENSING ENZYME-RELATED"/>
    <property type="match status" value="1"/>
</dbReference>
<feature type="domain" description="EamA" evidence="9">
    <location>
        <begin position="155"/>
        <end position="284"/>
    </location>
</feature>
<keyword evidence="4" id="KW-1003">Cell membrane</keyword>
<feature type="transmembrane region" description="Helical" evidence="8">
    <location>
        <begin position="153"/>
        <end position="169"/>
    </location>
</feature>
<sequence>MSAVMTQEKQGYIAAMLAYIWWGLVPIYFKALSHVDAMEILMHRIAWCVPTVLLFMWLLKAPVAIKAIWQNRRLFWALVASTLLVSNNWFIFTWAVVNDRVLDTSLGYFINPLLSILLGVVLLKETMNKLQWTSVAIAAVAVINQIIMVGEVPWLSLALALTFGLYGLVRKQTPVDSLNGLLMETLIAFPFALAVILYFLWQNDAMFLNDTRTTDFTLAAGGIVTAVPLILFAIGARRLPLYAIGFLQFIAPTMTFLLAVVVYKEPFGWQQGITFGLIWLALSVYLTDSMIKRFRRRTGVANL</sequence>
<feature type="transmembrane region" description="Helical" evidence="8">
    <location>
        <begin position="74"/>
        <end position="94"/>
    </location>
</feature>
<evidence type="ECO:0000256" key="2">
    <source>
        <dbReference type="ARBA" id="ARBA00007362"/>
    </source>
</evidence>
<dbReference type="InterPro" id="IPR000620">
    <property type="entry name" value="EamA_dom"/>
</dbReference>
<keyword evidence="3" id="KW-0813">Transport</keyword>
<feature type="transmembrane region" description="Helical" evidence="8">
    <location>
        <begin position="181"/>
        <end position="201"/>
    </location>
</feature>
<protein>
    <submittedName>
        <fullName evidence="10">Chloramphenicol-sensitive protein RarD</fullName>
    </submittedName>
</protein>
<keyword evidence="6 8" id="KW-1133">Transmembrane helix</keyword>
<evidence type="ECO:0000256" key="3">
    <source>
        <dbReference type="ARBA" id="ARBA00022448"/>
    </source>
</evidence>
<dbReference type="AlphaFoldDB" id="A0A316FWM3"/>
<feature type="transmembrane region" description="Helical" evidence="8">
    <location>
        <begin position="269"/>
        <end position="287"/>
    </location>
</feature>
<dbReference type="RefSeq" id="WP_245411405.1">
    <property type="nucleotide sequence ID" value="NZ_QGGU01000004.1"/>
</dbReference>
<comment type="subcellular location">
    <subcellularLocation>
        <location evidence="1">Cell membrane</location>
        <topology evidence="1">Multi-pass membrane protein</topology>
    </subcellularLocation>
</comment>
<evidence type="ECO:0000256" key="4">
    <source>
        <dbReference type="ARBA" id="ARBA00022475"/>
    </source>
</evidence>
<keyword evidence="7 8" id="KW-0472">Membrane</keyword>
<feature type="transmembrane region" description="Helical" evidence="8">
    <location>
        <begin position="130"/>
        <end position="147"/>
    </location>
</feature>
<keyword evidence="5 8" id="KW-0812">Transmembrane</keyword>
<proteinExistence type="inferred from homology"/>
<dbReference type="PANTHER" id="PTHR22911:SF137">
    <property type="entry name" value="SOLUTE CARRIER FAMILY 35 MEMBER G2-RELATED"/>
    <property type="match status" value="1"/>
</dbReference>
<evidence type="ECO:0000313" key="10">
    <source>
        <dbReference type="EMBL" id="PWK52978.1"/>
    </source>
</evidence>
<feature type="transmembrane region" description="Helical" evidence="8">
    <location>
        <begin position="41"/>
        <end position="62"/>
    </location>
</feature>
<feature type="transmembrane region" description="Helical" evidence="8">
    <location>
        <begin position="216"/>
        <end position="234"/>
    </location>
</feature>
<keyword evidence="11" id="KW-1185">Reference proteome</keyword>
<dbReference type="InterPro" id="IPR004626">
    <property type="entry name" value="RarD"/>
</dbReference>
<comment type="caution">
    <text evidence="10">The sequence shown here is derived from an EMBL/GenBank/DDBJ whole genome shotgun (WGS) entry which is preliminary data.</text>
</comment>
<name>A0A316FWM3_9GAMM</name>
<evidence type="ECO:0000256" key="8">
    <source>
        <dbReference type="SAM" id="Phobius"/>
    </source>
</evidence>
<feature type="transmembrane region" description="Helical" evidence="8">
    <location>
        <begin position="106"/>
        <end position="123"/>
    </location>
</feature>
<evidence type="ECO:0000313" key="11">
    <source>
        <dbReference type="Proteomes" id="UP000245790"/>
    </source>
</evidence>
<evidence type="ECO:0000256" key="7">
    <source>
        <dbReference type="ARBA" id="ARBA00023136"/>
    </source>
</evidence>
<organism evidence="10 11">
    <name type="scientific">Pleionea mediterranea</name>
    <dbReference type="NCBI Taxonomy" id="523701"/>
    <lineage>
        <taxon>Bacteria</taxon>
        <taxon>Pseudomonadati</taxon>
        <taxon>Pseudomonadota</taxon>
        <taxon>Gammaproteobacteria</taxon>
        <taxon>Oceanospirillales</taxon>
        <taxon>Pleioneaceae</taxon>
        <taxon>Pleionea</taxon>
    </lineage>
</organism>
<comment type="similarity">
    <text evidence="2">Belongs to the EamA transporter family.</text>
</comment>
<feature type="domain" description="EamA" evidence="9">
    <location>
        <begin position="11"/>
        <end position="143"/>
    </location>
</feature>
<dbReference type="GO" id="GO:0005886">
    <property type="term" value="C:plasma membrane"/>
    <property type="evidence" value="ECO:0007669"/>
    <property type="project" value="UniProtKB-SubCell"/>
</dbReference>
<evidence type="ECO:0000259" key="9">
    <source>
        <dbReference type="Pfam" id="PF00892"/>
    </source>
</evidence>
<gene>
    <name evidence="10" type="ORF">C8D97_104196</name>
</gene>
<dbReference type="Pfam" id="PF00892">
    <property type="entry name" value="EamA"/>
    <property type="match status" value="2"/>
</dbReference>
<feature type="transmembrane region" description="Helical" evidence="8">
    <location>
        <begin position="241"/>
        <end position="263"/>
    </location>
</feature>
<dbReference type="NCBIfam" id="TIGR00688">
    <property type="entry name" value="rarD"/>
    <property type="match status" value="1"/>
</dbReference>
<dbReference type="EMBL" id="QGGU01000004">
    <property type="protein sequence ID" value="PWK52978.1"/>
    <property type="molecule type" value="Genomic_DNA"/>
</dbReference>
<dbReference type="InterPro" id="IPR037185">
    <property type="entry name" value="EmrE-like"/>
</dbReference>
<evidence type="ECO:0000256" key="1">
    <source>
        <dbReference type="ARBA" id="ARBA00004651"/>
    </source>
</evidence>
<evidence type="ECO:0000256" key="6">
    <source>
        <dbReference type="ARBA" id="ARBA00022989"/>
    </source>
</evidence>
<feature type="transmembrane region" description="Helical" evidence="8">
    <location>
        <begin position="12"/>
        <end position="29"/>
    </location>
</feature>
<reference evidence="10 11" key="1">
    <citation type="submission" date="2018-05" db="EMBL/GenBank/DDBJ databases">
        <title>Genomic Encyclopedia of Type Strains, Phase IV (KMG-IV): sequencing the most valuable type-strain genomes for metagenomic binning, comparative biology and taxonomic classification.</title>
        <authorList>
            <person name="Goeker M."/>
        </authorList>
    </citation>
    <scope>NUCLEOTIDE SEQUENCE [LARGE SCALE GENOMIC DNA]</scope>
    <source>
        <strain evidence="10 11">DSM 25350</strain>
    </source>
</reference>